<evidence type="ECO:0000256" key="6">
    <source>
        <dbReference type="RuleBase" id="RU003960"/>
    </source>
</evidence>
<dbReference type="GO" id="GO:0019354">
    <property type="term" value="P:siroheme biosynthetic process"/>
    <property type="evidence" value="ECO:0007669"/>
    <property type="project" value="InterPro"/>
</dbReference>
<keyword evidence="2 6" id="KW-0489">Methyltransferase</keyword>
<proteinExistence type="inferred from homology"/>
<evidence type="ECO:0000256" key="1">
    <source>
        <dbReference type="ARBA" id="ARBA00012162"/>
    </source>
</evidence>
<keyword evidence="3 6" id="KW-0808">Transferase</keyword>
<keyword evidence="5" id="KW-0627">Porphyrin biosynthesis</keyword>
<dbReference type="Gene3D" id="3.30.950.10">
    <property type="entry name" value="Methyltransferase, Cobalt-precorrin-4 Transmethylase, Domain 2"/>
    <property type="match status" value="1"/>
</dbReference>
<dbReference type="InterPro" id="IPR014777">
    <property type="entry name" value="4pyrrole_Mease_sub1"/>
</dbReference>
<dbReference type="NCBIfam" id="TIGR01469">
    <property type="entry name" value="cobA_cysG_Cterm"/>
    <property type="match status" value="1"/>
</dbReference>
<dbReference type="FunFam" id="3.40.1010.10:FF:000001">
    <property type="entry name" value="Siroheme synthase"/>
    <property type="match status" value="1"/>
</dbReference>
<dbReference type="Pfam" id="PF00590">
    <property type="entry name" value="TP_methylase"/>
    <property type="match status" value="1"/>
</dbReference>
<dbReference type="InterPro" id="IPR006366">
    <property type="entry name" value="CobA/CysG_C"/>
</dbReference>
<dbReference type="NCBIfam" id="NF004790">
    <property type="entry name" value="PRK06136.1"/>
    <property type="match status" value="1"/>
</dbReference>
<dbReference type="GO" id="GO:0032259">
    <property type="term" value="P:methylation"/>
    <property type="evidence" value="ECO:0007669"/>
    <property type="project" value="UniProtKB-KW"/>
</dbReference>
<dbReference type="InterPro" id="IPR014776">
    <property type="entry name" value="4pyrrole_Mease_sub2"/>
</dbReference>
<evidence type="ECO:0000313" key="9">
    <source>
        <dbReference type="Proteomes" id="UP000240880"/>
    </source>
</evidence>
<dbReference type="InterPro" id="IPR050161">
    <property type="entry name" value="Siro_Cobalamin_biosynth"/>
</dbReference>
<dbReference type="PROSITE" id="PS00839">
    <property type="entry name" value="SUMT_1"/>
    <property type="match status" value="1"/>
</dbReference>
<feature type="domain" description="Tetrapyrrole methylase" evidence="7">
    <location>
        <begin position="5"/>
        <end position="213"/>
    </location>
</feature>
<dbReference type="CDD" id="cd11642">
    <property type="entry name" value="SUMT"/>
    <property type="match status" value="1"/>
</dbReference>
<accession>A0A2R6AA95</accession>
<dbReference type="InterPro" id="IPR035996">
    <property type="entry name" value="4pyrrol_Methylase_sf"/>
</dbReference>
<dbReference type="GO" id="GO:0004851">
    <property type="term" value="F:uroporphyrin-III C-methyltransferase activity"/>
    <property type="evidence" value="ECO:0007669"/>
    <property type="project" value="UniProtKB-EC"/>
</dbReference>
<evidence type="ECO:0000256" key="3">
    <source>
        <dbReference type="ARBA" id="ARBA00022679"/>
    </source>
</evidence>
<dbReference type="Gene3D" id="3.40.1010.10">
    <property type="entry name" value="Cobalt-precorrin-4 Transmethylase, Domain 1"/>
    <property type="match status" value="1"/>
</dbReference>
<comment type="similarity">
    <text evidence="6">Belongs to the precorrin methyltransferase family.</text>
</comment>
<dbReference type="FunFam" id="3.30.950.10:FF:000001">
    <property type="entry name" value="Siroheme synthase"/>
    <property type="match status" value="1"/>
</dbReference>
<gene>
    <name evidence="8" type="ORF">B9Q01_05310</name>
</gene>
<comment type="caution">
    <text evidence="8">The sequence shown here is derived from an EMBL/GenBank/DDBJ whole genome shotgun (WGS) entry which is preliminary data.</text>
</comment>
<evidence type="ECO:0000259" key="7">
    <source>
        <dbReference type="Pfam" id="PF00590"/>
    </source>
</evidence>
<evidence type="ECO:0000256" key="5">
    <source>
        <dbReference type="ARBA" id="ARBA00023244"/>
    </source>
</evidence>
<protein>
    <recommendedName>
        <fullName evidence="1">uroporphyrinogen-III C-methyltransferase</fullName>
        <ecNumber evidence="1">2.1.1.107</ecNumber>
    </recommendedName>
</protein>
<dbReference type="EC" id="2.1.1.107" evidence="1"/>
<dbReference type="InterPro" id="IPR000878">
    <property type="entry name" value="4pyrrol_Mease"/>
</dbReference>
<evidence type="ECO:0000256" key="4">
    <source>
        <dbReference type="ARBA" id="ARBA00022691"/>
    </source>
</evidence>
<evidence type="ECO:0000256" key="2">
    <source>
        <dbReference type="ARBA" id="ARBA00022603"/>
    </source>
</evidence>
<keyword evidence="4" id="KW-0949">S-adenosyl-L-methionine</keyword>
<dbReference type="PANTHER" id="PTHR45790">
    <property type="entry name" value="SIROHEME SYNTHASE-RELATED"/>
    <property type="match status" value="1"/>
</dbReference>
<dbReference type="SUPFAM" id="SSF53790">
    <property type="entry name" value="Tetrapyrrole methylase"/>
    <property type="match status" value="1"/>
</dbReference>
<evidence type="ECO:0000313" key="8">
    <source>
        <dbReference type="EMBL" id="PSN83257.1"/>
    </source>
</evidence>
<reference evidence="8 9" key="1">
    <citation type="submission" date="2017-04" db="EMBL/GenBank/DDBJ databases">
        <title>Novel microbial lineages endemic to geothermal iron-oxide mats fill important gaps in the evolutionary history of Archaea.</title>
        <authorList>
            <person name="Jay Z.J."/>
            <person name="Beam J.P."/>
            <person name="Dlakic M."/>
            <person name="Rusch D.B."/>
            <person name="Kozubal M.A."/>
            <person name="Inskeep W.P."/>
        </authorList>
    </citation>
    <scope>NUCLEOTIDE SEQUENCE [LARGE SCALE GENOMIC DNA]</scope>
    <source>
        <strain evidence="8">OSP_D</strain>
    </source>
</reference>
<name>A0A2R6AA95_9ARCH</name>
<dbReference type="PANTHER" id="PTHR45790:SF3">
    <property type="entry name" value="S-ADENOSYL-L-METHIONINE-DEPENDENT UROPORPHYRINOGEN III METHYLTRANSFERASE, CHLOROPLASTIC"/>
    <property type="match status" value="1"/>
</dbReference>
<dbReference type="PROSITE" id="PS00840">
    <property type="entry name" value="SUMT_2"/>
    <property type="match status" value="1"/>
</dbReference>
<dbReference type="Proteomes" id="UP000240880">
    <property type="component" value="Unassembled WGS sequence"/>
</dbReference>
<dbReference type="AlphaFoldDB" id="A0A2R6AA95"/>
<sequence>MSKGKVYIVGAGPGDPRLLTLRAFELLRIADVVVYDRLVSEEVLSFVKKDAKLVCAENLRKKGGQAAINEFLVDQAKRGLKVIRLKGGDPFVFSRGGEEALSLFESGVKFEVVPGVSSALAAPVYAGIPLTHRGVSSCFAVVTGHEYSLKNKTIDWRALCKSVDTLVILMGAKNFDKIAKTLLDSGLSANTPVAAIEWATTKRQKVSVFSLEDALKSFIINPPAVIIVGRVVELCRKISWFKAGVSVE</sequence>
<dbReference type="EMBL" id="NEXC01000030">
    <property type="protein sequence ID" value="PSN83257.1"/>
    <property type="molecule type" value="Genomic_DNA"/>
</dbReference>
<organism evidence="8 9">
    <name type="scientific">Candidatus Marsarchaeota G1 archaeon OSP_D</name>
    <dbReference type="NCBI Taxonomy" id="1978155"/>
    <lineage>
        <taxon>Archaea</taxon>
        <taxon>Candidatus Marsarchaeota</taxon>
        <taxon>Candidatus Marsarchaeota group 1</taxon>
    </lineage>
</organism>
<dbReference type="InterPro" id="IPR003043">
    <property type="entry name" value="Uropor_MeTrfase_CS"/>
</dbReference>